<sequence>MQPKTFDEWYQMHYNINAGDVYFFKLELFLLLNDPESYYNNIIYCDDFSTYFSIAVMDIKR</sequence>
<accession>A0A097EX78</accession>
<dbReference type="GeneID" id="22111154"/>
<reference evidence="1 2" key="1">
    <citation type="submission" date="2014-09" db="EMBL/GenBank/DDBJ databases">
        <authorList>
            <person name="Lapin J.S."/>
            <person name="Pope W.H."/>
            <person name="Hua J."/>
            <person name="Ford M.E."/>
            <person name="Conway J.F."/>
            <person name="Hatfull G.F."/>
            <person name="Hendrix R.W."/>
        </authorList>
    </citation>
    <scope>NUCLEOTIDE SEQUENCE [LARGE SCALE GENOMIC DNA]</scope>
</reference>
<evidence type="ECO:0000313" key="1">
    <source>
        <dbReference type="EMBL" id="AIT14011.1"/>
    </source>
</evidence>
<dbReference type="Proteomes" id="UP000029889">
    <property type="component" value="Segment"/>
</dbReference>
<keyword evidence="2" id="KW-1185">Reference proteome</keyword>
<gene>
    <name evidence="1" type="primary">114</name>
    <name evidence="1" type="ORF">PBI_121Q_114</name>
</gene>
<name>A0A097EX78_9CAUD</name>
<evidence type="ECO:0000313" key="2">
    <source>
        <dbReference type="Proteomes" id="UP000029889"/>
    </source>
</evidence>
<dbReference type="EMBL" id="KM507819">
    <property type="protein sequence ID" value="AIT14011.1"/>
    <property type="molecule type" value="Genomic_DNA"/>
</dbReference>
<organism evidence="1 2">
    <name type="scientific">Escherichia phage 121Q</name>
    <dbReference type="NCBI Taxonomy" id="1555202"/>
    <lineage>
        <taxon>Viruses</taxon>
        <taxon>Duplodnaviria</taxon>
        <taxon>Heunggongvirae</taxon>
        <taxon>Uroviricota</taxon>
        <taxon>Caudoviricetes</taxon>
        <taxon>Asteriusvirus</taxon>
        <taxon>Asteriusvirus av121Q</taxon>
    </lineage>
</organism>
<dbReference type="RefSeq" id="YP_009101708.1">
    <property type="nucleotide sequence ID" value="NC_025447.1"/>
</dbReference>
<dbReference type="KEGG" id="vg:22111154"/>
<protein>
    <submittedName>
        <fullName evidence="1">Uncharacterized protein</fullName>
    </submittedName>
</protein>
<proteinExistence type="predicted"/>